<feature type="transmembrane region" description="Helical" evidence="1">
    <location>
        <begin position="243"/>
        <end position="271"/>
    </location>
</feature>
<feature type="transmembrane region" description="Helical" evidence="1">
    <location>
        <begin position="574"/>
        <end position="595"/>
    </location>
</feature>
<feature type="domain" description="Acyltransferase 3" evidence="3">
    <location>
        <begin position="202"/>
        <end position="589"/>
    </location>
</feature>
<dbReference type="Pfam" id="PF01757">
    <property type="entry name" value="Acyl_transf_3"/>
    <property type="match status" value="1"/>
</dbReference>
<dbReference type="GO" id="GO:0016747">
    <property type="term" value="F:acyltransferase activity, transferring groups other than amino-acyl groups"/>
    <property type="evidence" value="ECO:0007669"/>
    <property type="project" value="InterPro"/>
</dbReference>
<feature type="signal peptide" evidence="2">
    <location>
        <begin position="1"/>
        <end position="16"/>
    </location>
</feature>
<feature type="transmembrane region" description="Helical" evidence="1">
    <location>
        <begin position="140"/>
        <end position="162"/>
    </location>
</feature>
<evidence type="ECO:0000259" key="3">
    <source>
        <dbReference type="Pfam" id="PF01757"/>
    </source>
</evidence>
<comment type="caution">
    <text evidence="4">The sequence shown here is derived from an EMBL/GenBank/DDBJ whole genome shotgun (WGS) entry which is preliminary data.</text>
</comment>
<feature type="transmembrane region" description="Helical" evidence="1">
    <location>
        <begin position="388"/>
        <end position="410"/>
    </location>
</feature>
<keyword evidence="5" id="KW-1185">Reference proteome</keyword>
<gene>
    <name evidence="4" type="ORF">PLXY2_LOCUS8598</name>
</gene>
<feature type="transmembrane region" description="Helical" evidence="1">
    <location>
        <begin position="532"/>
        <end position="554"/>
    </location>
</feature>
<dbReference type="InterPro" id="IPR052728">
    <property type="entry name" value="O2_lipid_transport_reg"/>
</dbReference>
<organism evidence="4 5">
    <name type="scientific">Plutella xylostella</name>
    <name type="common">Diamondback moth</name>
    <name type="synonym">Plutella maculipennis</name>
    <dbReference type="NCBI Taxonomy" id="51655"/>
    <lineage>
        <taxon>Eukaryota</taxon>
        <taxon>Metazoa</taxon>
        <taxon>Ecdysozoa</taxon>
        <taxon>Arthropoda</taxon>
        <taxon>Hexapoda</taxon>
        <taxon>Insecta</taxon>
        <taxon>Pterygota</taxon>
        <taxon>Neoptera</taxon>
        <taxon>Endopterygota</taxon>
        <taxon>Lepidoptera</taxon>
        <taxon>Glossata</taxon>
        <taxon>Ditrysia</taxon>
        <taxon>Yponomeutoidea</taxon>
        <taxon>Plutellidae</taxon>
        <taxon>Plutella</taxon>
    </lineage>
</organism>
<sequence length="608" mass="69441">MLLFLLLPTVAGYGLSITDEQYYKLPPLFSLDDYQPCLASSGGQYCLGSFHLTAEGDNQVYDVLLELTNDLKNFNHTLLHRGYCLTSRCLDIEGSLPQRFTACVDRTLSQEYGLRATLHRLDYCKTGDKPRTRQIDNVDWIFAAVAIAVLVLNGIGTLYDTFRNQDEKPNRFLIIWSFYSNWNRLTANYEDGDDRLSALNPIQGVKALTLLLVMMAHTTFSYYTGYTYNPVFLETHGRNPLSYFFYNGSVIVQTFVIVSSFLLSYNLLLHVDKNPKKILGLSMLPRSLMHRLSRIVPLYLFVLGLASTWWSHANDGALWTPLVEAEVARCRHKFWTQALFINNLYEPNTLCLIQTWFLAVDMQLYVVAAVLTLLLGRWPRLALKLFGAMFLASVAGIFAISYKWSLFSILYSMTPEVIRMQLTNQDSFNYLYTAPWGSLPASLMGLFLAFLHYDLEKRGFKANEHRWLVMAYRLSVPSMFLWVFAGSLFQQFTSPEAKAIFTALDRPVFVVLVSTALFGFCNKIDELWWKFLSWRGFMILGRMSLSVLLFHWSYNLSIMGGRLIAAQASVLEIGGDWMAVIFLTYVTAVPATLLVEYPLQRTLQAVFG</sequence>
<dbReference type="PANTHER" id="PTHR11161">
    <property type="entry name" value="O-ACYLTRANSFERASE"/>
    <property type="match status" value="1"/>
</dbReference>
<evidence type="ECO:0000256" key="2">
    <source>
        <dbReference type="SAM" id="SignalP"/>
    </source>
</evidence>
<dbReference type="InterPro" id="IPR002656">
    <property type="entry name" value="Acyl_transf_3_dom"/>
</dbReference>
<keyword evidence="1" id="KW-1133">Transmembrane helix</keyword>
<feature type="transmembrane region" description="Helical" evidence="1">
    <location>
        <begin position="205"/>
        <end position="223"/>
    </location>
</feature>
<feature type="chain" id="PRO_5035843763" evidence="2">
    <location>
        <begin position="17"/>
        <end position="608"/>
    </location>
</feature>
<dbReference type="EMBL" id="CAJHNJ030000032">
    <property type="protein sequence ID" value="CAG9126222.1"/>
    <property type="molecule type" value="Genomic_DNA"/>
</dbReference>
<reference evidence="4" key="1">
    <citation type="submission" date="2020-11" db="EMBL/GenBank/DDBJ databases">
        <authorList>
            <person name="Whiteford S."/>
        </authorList>
    </citation>
    <scope>NUCLEOTIDE SEQUENCE</scope>
</reference>
<accession>A0A8S4FGJ9</accession>
<feature type="transmembrane region" description="Helical" evidence="1">
    <location>
        <begin position="430"/>
        <end position="453"/>
    </location>
</feature>
<name>A0A8S4FGJ9_PLUXY</name>
<keyword evidence="1" id="KW-0812">Transmembrane</keyword>
<dbReference type="AlphaFoldDB" id="A0A8S4FGJ9"/>
<evidence type="ECO:0000256" key="1">
    <source>
        <dbReference type="SAM" id="Phobius"/>
    </source>
</evidence>
<feature type="transmembrane region" description="Helical" evidence="1">
    <location>
        <begin position="474"/>
        <end position="493"/>
    </location>
</feature>
<keyword evidence="1" id="KW-0472">Membrane</keyword>
<feature type="transmembrane region" description="Helical" evidence="1">
    <location>
        <begin position="292"/>
        <end position="310"/>
    </location>
</feature>
<proteinExistence type="predicted"/>
<feature type="transmembrane region" description="Helical" evidence="1">
    <location>
        <begin position="353"/>
        <end position="376"/>
    </location>
</feature>
<keyword evidence="2" id="KW-0732">Signal</keyword>
<protein>
    <submittedName>
        <fullName evidence="4">(diamondback moth) hypothetical protein</fullName>
    </submittedName>
</protein>
<feature type="transmembrane region" description="Helical" evidence="1">
    <location>
        <begin position="499"/>
        <end position="520"/>
    </location>
</feature>
<evidence type="ECO:0000313" key="4">
    <source>
        <dbReference type="EMBL" id="CAG9126222.1"/>
    </source>
</evidence>
<evidence type="ECO:0000313" key="5">
    <source>
        <dbReference type="Proteomes" id="UP000653454"/>
    </source>
</evidence>
<dbReference type="Proteomes" id="UP000653454">
    <property type="component" value="Unassembled WGS sequence"/>
</dbReference>
<dbReference type="PANTHER" id="PTHR11161:SF72">
    <property type="entry name" value="FI21449P1"/>
    <property type="match status" value="1"/>
</dbReference>